<evidence type="ECO:0000313" key="2">
    <source>
        <dbReference type="Proteomes" id="UP000286990"/>
    </source>
</evidence>
<organism evidence="1 2">
    <name type="scientific">Maribacter algicola</name>
    <dbReference type="NCBI Taxonomy" id="2498892"/>
    <lineage>
        <taxon>Bacteria</taxon>
        <taxon>Pseudomonadati</taxon>
        <taxon>Bacteroidota</taxon>
        <taxon>Flavobacteriia</taxon>
        <taxon>Flavobacteriales</taxon>
        <taxon>Flavobacteriaceae</taxon>
        <taxon>Maribacter</taxon>
    </lineage>
</organism>
<gene>
    <name evidence="1" type="ORF">DZC72_08730</name>
</gene>
<keyword evidence="2" id="KW-1185">Reference proteome</keyword>
<accession>A0A3R8Q1W6</accession>
<dbReference type="AlphaFoldDB" id="A0A3R8Q1W6"/>
<sequence>MKNFIFIAFLFMFSTCQKEEFSLETDPQESSFLNDGQLTNLVKSIALHDGSFDDAVDGSNCFSINFPYEITLDNSTHNITGIDDLSIFQSGQEIRPVFPIQITFSNHEQIQLEDYQTLLNLQHNCAEGLMDNNFISCLDFVYNIDVALFDSSLGTFSSITFDHDRTTYQSIQGFSKSTLASIQFPVILKLHGSSDISVHSNEELKEIILEHQSACN</sequence>
<reference evidence="2" key="2">
    <citation type="submission" date="2018-12" db="EMBL/GenBank/DDBJ databases">
        <title>Maribacter lutimaris sp. nov., isolated from marine sediment.</title>
        <authorList>
            <person name="Kim K.K."/>
        </authorList>
    </citation>
    <scope>NUCLEOTIDE SEQUENCE [LARGE SCALE GENOMIC DNA]</scope>
    <source>
        <strain evidence="2">PoM-212</strain>
    </source>
</reference>
<name>A0A3R8Q1W6_9FLAO</name>
<dbReference type="OrthoDB" id="832379at2"/>
<dbReference type="RefSeq" id="WP_125222426.1">
    <property type="nucleotide sequence ID" value="NZ_QUSX01000001.1"/>
</dbReference>
<dbReference type="Proteomes" id="UP000286990">
    <property type="component" value="Unassembled WGS sequence"/>
</dbReference>
<protein>
    <submittedName>
        <fullName evidence="1">Uncharacterized protein</fullName>
    </submittedName>
</protein>
<evidence type="ECO:0000313" key="1">
    <source>
        <dbReference type="EMBL" id="RRQ50603.1"/>
    </source>
</evidence>
<reference evidence="2" key="1">
    <citation type="submission" date="2018-08" db="EMBL/GenBank/DDBJ databases">
        <authorList>
            <person name="Khan S.A."/>
            <person name="J S.E."/>
        </authorList>
    </citation>
    <scope>NUCLEOTIDE SEQUENCE [LARGE SCALE GENOMIC DNA]</scope>
    <source>
        <strain evidence="2">PoM-212</strain>
    </source>
</reference>
<proteinExistence type="predicted"/>
<comment type="caution">
    <text evidence="1">The sequence shown here is derived from an EMBL/GenBank/DDBJ whole genome shotgun (WGS) entry which is preliminary data.</text>
</comment>
<dbReference type="EMBL" id="QUSX01000001">
    <property type="protein sequence ID" value="RRQ50603.1"/>
    <property type="molecule type" value="Genomic_DNA"/>
</dbReference>